<evidence type="ECO:0000313" key="1">
    <source>
        <dbReference type="EMBL" id="KAL3273324.1"/>
    </source>
</evidence>
<proteinExistence type="predicted"/>
<dbReference type="Proteomes" id="UP001516400">
    <property type="component" value="Unassembled WGS sequence"/>
</dbReference>
<gene>
    <name evidence="1" type="ORF">HHI36_014773</name>
</gene>
<sequence>MTWYFGNDSLQISGKNPNENKEKSIEIHEAICPRWQNAPSSGLSDTERSTLSEKYVFPSNLDSSSSETNKELAQIVNLIVEKKDACYEAIQNQLRHSLLALSQGISSISEDTE</sequence>
<accession>A0ABD2N3X5</accession>
<comment type="caution">
    <text evidence="1">The sequence shown here is derived from an EMBL/GenBank/DDBJ whole genome shotgun (WGS) entry which is preliminary data.</text>
</comment>
<dbReference type="EMBL" id="JABFTP020000062">
    <property type="protein sequence ID" value="KAL3273324.1"/>
    <property type="molecule type" value="Genomic_DNA"/>
</dbReference>
<organism evidence="1 2">
    <name type="scientific">Cryptolaemus montrouzieri</name>
    <dbReference type="NCBI Taxonomy" id="559131"/>
    <lineage>
        <taxon>Eukaryota</taxon>
        <taxon>Metazoa</taxon>
        <taxon>Ecdysozoa</taxon>
        <taxon>Arthropoda</taxon>
        <taxon>Hexapoda</taxon>
        <taxon>Insecta</taxon>
        <taxon>Pterygota</taxon>
        <taxon>Neoptera</taxon>
        <taxon>Endopterygota</taxon>
        <taxon>Coleoptera</taxon>
        <taxon>Polyphaga</taxon>
        <taxon>Cucujiformia</taxon>
        <taxon>Coccinelloidea</taxon>
        <taxon>Coccinellidae</taxon>
        <taxon>Scymninae</taxon>
        <taxon>Scymnini</taxon>
        <taxon>Cryptolaemus</taxon>
    </lineage>
</organism>
<name>A0ABD2N3X5_9CUCU</name>
<evidence type="ECO:0000313" key="2">
    <source>
        <dbReference type="Proteomes" id="UP001516400"/>
    </source>
</evidence>
<keyword evidence="2" id="KW-1185">Reference proteome</keyword>
<protein>
    <submittedName>
        <fullName evidence="1">Uncharacterized protein</fullName>
    </submittedName>
</protein>
<dbReference type="AlphaFoldDB" id="A0ABD2N3X5"/>
<reference evidence="1 2" key="1">
    <citation type="journal article" date="2021" name="BMC Biol.">
        <title>Horizontally acquired antibacterial genes associated with adaptive radiation of ladybird beetles.</title>
        <authorList>
            <person name="Li H.S."/>
            <person name="Tang X.F."/>
            <person name="Huang Y.H."/>
            <person name="Xu Z.Y."/>
            <person name="Chen M.L."/>
            <person name="Du X.Y."/>
            <person name="Qiu B.Y."/>
            <person name="Chen P.T."/>
            <person name="Zhang W."/>
            <person name="Slipinski A."/>
            <person name="Escalona H.E."/>
            <person name="Waterhouse R.M."/>
            <person name="Zwick A."/>
            <person name="Pang H."/>
        </authorList>
    </citation>
    <scope>NUCLEOTIDE SEQUENCE [LARGE SCALE GENOMIC DNA]</scope>
    <source>
        <strain evidence="1">SYSU2018</strain>
    </source>
</reference>